<evidence type="ECO:0000313" key="2">
    <source>
        <dbReference type="Proteomes" id="UP001595616"/>
    </source>
</evidence>
<gene>
    <name evidence="1" type="ORF">ACFOOI_07555</name>
</gene>
<name>A0ABV7YX46_9BACT</name>
<evidence type="ECO:0008006" key="3">
    <source>
        <dbReference type="Google" id="ProtNLM"/>
    </source>
</evidence>
<dbReference type="EMBL" id="JBHRYQ010000001">
    <property type="protein sequence ID" value="MFC3810502.1"/>
    <property type="molecule type" value="Genomic_DNA"/>
</dbReference>
<protein>
    <recommendedName>
        <fullName evidence="3">PsbP C-terminal domain-containing protein</fullName>
    </recommendedName>
</protein>
<evidence type="ECO:0000313" key="1">
    <source>
        <dbReference type="EMBL" id="MFC3810502.1"/>
    </source>
</evidence>
<keyword evidence="2" id="KW-1185">Reference proteome</keyword>
<dbReference type="RefSeq" id="WP_379836708.1">
    <property type="nucleotide sequence ID" value="NZ_JBHRYQ010000001.1"/>
</dbReference>
<organism evidence="1 2">
    <name type="scientific">Lacihabitans lacunae</name>
    <dbReference type="NCBI Taxonomy" id="1028214"/>
    <lineage>
        <taxon>Bacteria</taxon>
        <taxon>Pseudomonadati</taxon>
        <taxon>Bacteroidota</taxon>
        <taxon>Cytophagia</taxon>
        <taxon>Cytophagales</taxon>
        <taxon>Leadbetterellaceae</taxon>
        <taxon>Lacihabitans</taxon>
    </lineage>
</organism>
<proteinExistence type="predicted"/>
<reference evidence="2" key="1">
    <citation type="journal article" date="2019" name="Int. J. Syst. Evol. Microbiol.">
        <title>The Global Catalogue of Microorganisms (GCM) 10K type strain sequencing project: providing services to taxonomists for standard genome sequencing and annotation.</title>
        <authorList>
            <consortium name="The Broad Institute Genomics Platform"/>
            <consortium name="The Broad Institute Genome Sequencing Center for Infectious Disease"/>
            <person name="Wu L."/>
            <person name="Ma J."/>
        </authorList>
    </citation>
    <scope>NUCLEOTIDE SEQUENCE [LARGE SCALE GENOMIC DNA]</scope>
    <source>
        <strain evidence="2">CECT 7956</strain>
    </source>
</reference>
<dbReference type="Proteomes" id="UP001595616">
    <property type="component" value="Unassembled WGS sequence"/>
</dbReference>
<accession>A0ABV7YX46</accession>
<comment type="caution">
    <text evidence="1">The sequence shown here is derived from an EMBL/GenBank/DDBJ whole genome shotgun (WGS) entry which is preliminary data.</text>
</comment>
<sequence>MNQVSAQVGGIDSVKVEVPAELIRKTYKMELPKGWRVQDGCKDELCSLLSPADTLSYFDRFTENINITVNKLPSASYTVDKYASYSISYLPKVVKGFKLISKKKLKSNVYLIEYTGEKSNFNQTWKQYYYVKNSKVFIVTFASEAKNYDYYLPIVEASLKSFRLL</sequence>
<dbReference type="Gene3D" id="3.40.1000.10">
    <property type="entry name" value="Mog1/PsbP, alpha/beta/alpha sandwich"/>
    <property type="match status" value="1"/>
</dbReference>